<dbReference type="EMBL" id="CP045903">
    <property type="protein sequence ID" value="QQP39154.1"/>
    <property type="molecule type" value="Genomic_DNA"/>
</dbReference>
<protein>
    <submittedName>
        <fullName evidence="1">Acylcoenzyme A thioesterase 9 mitochondriallike</fullName>
    </submittedName>
</protein>
<name>A0A7T8GWJ9_CALRO</name>
<dbReference type="Proteomes" id="UP000595437">
    <property type="component" value="Chromosome 14"/>
</dbReference>
<evidence type="ECO:0000313" key="2">
    <source>
        <dbReference type="Proteomes" id="UP000595437"/>
    </source>
</evidence>
<proteinExistence type="predicted"/>
<evidence type="ECO:0000313" key="1">
    <source>
        <dbReference type="EMBL" id="QQP39154.1"/>
    </source>
</evidence>
<dbReference type="AlphaFoldDB" id="A0A7T8GWJ9"/>
<dbReference type="Gene3D" id="3.10.129.10">
    <property type="entry name" value="Hotdog Thioesterase"/>
    <property type="match status" value="1"/>
</dbReference>
<sequence>MLSRKVLQKGFRVIGCTRNLIIPPNYGDETKLTSSDIIHLFTQKAVGNKAFFDPRSNYIRDSISEELVPKSQDELPVRRMLRDRYTTSLGQVRLGRLLEDIDVFSVYLCYKHLLHPNEGMKLE</sequence>
<gene>
    <name evidence="1" type="ORF">FKW44_019944</name>
</gene>
<organism evidence="1 2">
    <name type="scientific">Caligus rogercresseyi</name>
    <name type="common">Sea louse</name>
    <dbReference type="NCBI Taxonomy" id="217165"/>
    <lineage>
        <taxon>Eukaryota</taxon>
        <taxon>Metazoa</taxon>
        <taxon>Ecdysozoa</taxon>
        <taxon>Arthropoda</taxon>
        <taxon>Crustacea</taxon>
        <taxon>Multicrustacea</taxon>
        <taxon>Hexanauplia</taxon>
        <taxon>Copepoda</taxon>
        <taxon>Siphonostomatoida</taxon>
        <taxon>Caligidae</taxon>
        <taxon>Caligus</taxon>
    </lineage>
</organism>
<accession>A0A7T8GWJ9</accession>
<keyword evidence="2" id="KW-1185">Reference proteome</keyword>
<reference evidence="2" key="1">
    <citation type="submission" date="2021-01" db="EMBL/GenBank/DDBJ databases">
        <title>Caligus Genome Assembly.</title>
        <authorList>
            <person name="Gallardo-Escarate C."/>
        </authorList>
    </citation>
    <scope>NUCLEOTIDE SEQUENCE [LARGE SCALE GENOMIC DNA]</scope>
</reference>
<dbReference type="OrthoDB" id="331699at2759"/>